<comment type="caution">
    <text evidence="1">The sequence shown here is derived from an EMBL/GenBank/DDBJ whole genome shotgun (WGS) entry which is preliminary data.</text>
</comment>
<dbReference type="RefSeq" id="WP_065973948.1">
    <property type="nucleotide sequence ID" value="NZ_LWRY01000131.1"/>
</dbReference>
<protein>
    <submittedName>
        <fullName evidence="1">Type I-E CRISPR-associated protein Cse1/CasA</fullName>
    </submittedName>
</protein>
<reference evidence="1" key="1">
    <citation type="journal article" date="2016" name="Int. J. Mol. Sci.">
        <title>Comparative genomics of the extreme acidophile Acidithiobacillus thiooxidans reveals intraspecific divergence and niche adaptation.</title>
        <authorList>
            <person name="Zhang X."/>
            <person name="Feng X."/>
            <person name="Tao J."/>
            <person name="Ma L."/>
            <person name="Xiao Y."/>
            <person name="Liang Y."/>
            <person name="Liu X."/>
            <person name="Yin H."/>
        </authorList>
    </citation>
    <scope>NUCLEOTIDE SEQUENCE [LARGE SCALE GENOMIC DNA]</scope>
    <source>
        <strain evidence="1">DXS-W</strain>
    </source>
</reference>
<gene>
    <name evidence="1" type="ORF">A6M23_11575</name>
</gene>
<proteinExistence type="predicted"/>
<dbReference type="InterPro" id="IPR013381">
    <property type="entry name" value="CRISPR-assoc_prot_Cse1"/>
</dbReference>
<dbReference type="AlphaFoldDB" id="A0A1C2I6H8"/>
<evidence type="ECO:0000313" key="2">
    <source>
        <dbReference type="Proteomes" id="UP000095008"/>
    </source>
</evidence>
<accession>A0A1C2I6H8</accession>
<dbReference type="OrthoDB" id="5392377at2"/>
<dbReference type="Pfam" id="PF09481">
    <property type="entry name" value="CRISPR_Cse1"/>
    <property type="match status" value="1"/>
</dbReference>
<evidence type="ECO:0000313" key="1">
    <source>
        <dbReference type="EMBL" id="OCX71574.1"/>
    </source>
</evidence>
<dbReference type="Proteomes" id="UP000095008">
    <property type="component" value="Unassembled WGS sequence"/>
</dbReference>
<name>A0A1C2I6H8_ACITH</name>
<sequence length="506" mass="56489">MKANDDCHTEPRFNLIEEPWIPVVDAGLVSLRLIFTRTGSDAYRGLGGNPVQKIALTKLLLAIAQSAYTPQDDQDWKELGAQGLASACIAYLEKWHDAFYLYGEKPFLQVTAIKAAKVQSFGAVVAEVATGNTTILTQYNAEKSFTDADKAMLLIQLMGFGFGGKKTDNSVVLSAGYLEKMNDKGKPSSGKPGPSLGFMGFLHSFLIGKNIQETIWFNLLQRNHLDDMPYYPNGLGVAPWEDMPFGEACASAERLKSSLMGRLLPLSRFMLLAEDGLHYSEGLAHPGYMDGVVDPSVAVDFSAKKPRVLWVDPEKRPWRSLTSLLSFMGDRKFDCYQLRFNLTRLHHEPKTVGIWSGGLRVSNNAGEQYLSGSDDYVDSVVFLNIADLGDIWYSNLQNEMNQLDLLSKTVYGRVMGYFKAQQMDGKDIPAQASNIFWQLCEPIFQDLVSACDDESSLHALRPNFARIVHQVYDLFCPKDTARQIDAWAKNKPDTRKYLNFNHGASQ</sequence>
<dbReference type="EMBL" id="LWRY01000131">
    <property type="protein sequence ID" value="OCX71574.1"/>
    <property type="molecule type" value="Genomic_DNA"/>
</dbReference>
<keyword evidence="2" id="KW-1185">Reference proteome</keyword>
<dbReference type="NCBIfam" id="TIGR02547">
    <property type="entry name" value="casA_cse1"/>
    <property type="match status" value="1"/>
</dbReference>
<organism evidence="1 2">
    <name type="scientific">Acidithiobacillus thiooxidans</name>
    <name type="common">Thiobacillus thiooxidans</name>
    <dbReference type="NCBI Taxonomy" id="930"/>
    <lineage>
        <taxon>Bacteria</taxon>
        <taxon>Pseudomonadati</taxon>
        <taxon>Pseudomonadota</taxon>
        <taxon>Acidithiobacillia</taxon>
        <taxon>Acidithiobacillales</taxon>
        <taxon>Acidithiobacillaceae</taxon>
        <taxon>Acidithiobacillus</taxon>
    </lineage>
</organism>